<organism evidence="1 2">
    <name type="scientific">Byssothecium circinans</name>
    <dbReference type="NCBI Taxonomy" id="147558"/>
    <lineage>
        <taxon>Eukaryota</taxon>
        <taxon>Fungi</taxon>
        <taxon>Dikarya</taxon>
        <taxon>Ascomycota</taxon>
        <taxon>Pezizomycotina</taxon>
        <taxon>Dothideomycetes</taxon>
        <taxon>Pleosporomycetidae</taxon>
        <taxon>Pleosporales</taxon>
        <taxon>Massarineae</taxon>
        <taxon>Massarinaceae</taxon>
        <taxon>Byssothecium</taxon>
    </lineage>
</organism>
<dbReference type="AlphaFoldDB" id="A0A6A5TE33"/>
<dbReference type="PANTHER" id="PTHR36978:SF4">
    <property type="entry name" value="P-LOOP CONTAINING NUCLEOSIDE TRIPHOSPHATE HYDROLASE PROTEIN"/>
    <property type="match status" value="1"/>
</dbReference>
<dbReference type="OrthoDB" id="408152at2759"/>
<name>A0A6A5TE33_9PLEO</name>
<evidence type="ECO:0000313" key="1">
    <source>
        <dbReference type="EMBL" id="KAF1950568.1"/>
    </source>
</evidence>
<protein>
    <recommendedName>
        <fullName evidence="3">NAD dependent epimerase/dehydratase</fullName>
    </recommendedName>
</protein>
<keyword evidence="2" id="KW-1185">Reference proteome</keyword>
<reference evidence="1" key="1">
    <citation type="journal article" date="2020" name="Stud. Mycol.">
        <title>101 Dothideomycetes genomes: a test case for predicting lifestyles and emergence of pathogens.</title>
        <authorList>
            <person name="Haridas S."/>
            <person name="Albert R."/>
            <person name="Binder M."/>
            <person name="Bloem J."/>
            <person name="Labutti K."/>
            <person name="Salamov A."/>
            <person name="Andreopoulos B."/>
            <person name="Baker S."/>
            <person name="Barry K."/>
            <person name="Bills G."/>
            <person name="Bluhm B."/>
            <person name="Cannon C."/>
            <person name="Castanera R."/>
            <person name="Culley D."/>
            <person name="Daum C."/>
            <person name="Ezra D."/>
            <person name="Gonzalez J."/>
            <person name="Henrissat B."/>
            <person name="Kuo A."/>
            <person name="Liang C."/>
            <person name="Lipzen A."/>
            <person name="Lutzoni F."/>
            <person name="Magnuson J."/>
            <person name="Mondo S."/>
            <person name="Nolan M."/>
            <person name="Ohm R."/>
            <person name="Pangilinan J."/>
            <person name="Park H.-J."/>
            <person name="Ramirez L."/>
            <person name="Alfaro M."/>
            <person name="Sun H."/>
            <person name="Tritt A."/>
            <person name="Yoshinaga Y."/>
            <person name="Zwiers L.-H."/>
            <person name="Turgeon B."/>
            <person name="Goodwin S."/>
            <person name="Spatafora J."/>
            <person name="Crous P."/>
            <person name="Grigoriev I."/>
        </authorList>
    </citation>
    <scope>NUCLEOTIDE SEQUENCE</scope>
    <source>
        <strain evidence="1">CBS 675.92</strain>
    </source>
</reference>
<accession>A0A6A5TE33</accession>
<dbReference type="PANTHER" id="PTHR36978">
    <property type="entry name" value="P-LOOP CONTAINING NUCLEOTIDE TRIPHOSPHATE HYDROLASE"/>
    <property type="match status" value="1"/>
</dbReference>
<dbReference type="EMBL" id="ML977025">
    <property type="protein sequence ID" value="KAF1950568.1"/>
    <property type="molecule type" value="Genomic_DNA"/>
</dbReference>
<dbReference type="InterPro" id="IPR040632">
    <property type="entry name" value="Sulfotransfer_4"/>
</dbReference>
<dbReference type="Proteomes" id="UP000800035">
    <property type="component" value="Unassembled WGS sequence"/>
</dbReference>
<proteinExistence type="predicted"/>
<dbReference type="SUPFAM" id="SSF52540">
    <property type="entry name" value="P-loop containing nucleoside triphosphate hydrolases"/>
    <property type="match status" value="1"/>
</dbReference>
<dbReference type="Pfam" id="PF17784">
    <property type="entry name" value="Sulfotransfer_4"/>
    <property type="match status" value="1"/>
</dbReference>
<sequence length="271" mass="31377">MTPQSRLIDTLPPANRQKPMGVLALGFSRTGTMSLKKALEKLGYSVYHMEECVTRWQEKHLHLFEEATRAKLLGQGKLWGGAELDKVLQNYTAIEDIPCLHFVDELIEYFPEAKVILTTRDIDSWQKSVEKSIFTIVKMRILPFMSVIDPLLWRPYFFLLKSSVDNWTDGDMSNTEKLRLTYTEHYAHIRSKVPPERLLNFHPKEGWAPLCDFLGKEVPKGEPFPRVNDAAWTVNLHYFIVVLRLWRIGRKYLGVAAVVAIAYGLARWSRK</sequence>
<gene>
    <name evidence="1" type="ORF">CC80DRAFT_539602</name>
</gene>
<dbReference type="Gene3D" id="3.40.50.300">
    <property type="entry name" value="P-loop containing nucleotide triphosphate hydrolases"/>
    <property type="match status" value="1"/>
</dbReference>
<evidence type="ECO:0008006" key="3">
    <source>
        <dbReference type="Google" id="ProtNLM"/>
    </source>
</evidence>
<dbReference type="InterPro" id="IPR027417">
    <property type="entry name" value="P-loop_NTPase"/>
</dbReference>
<evidence type="ECO:0000313" key="2">
    <source>
        <dbReference type="Proteomes" id="UP000800035"/>
    </source>
</evidence>